<feature type="domain" description="SMODS and SLOG-associating 2TM effector" evidence="3">
    <location>
        <begin position="32"/>
        <end position="201"/>
    </location>
</feature>
<dbReference type="InterPro" id="IPR040688">
    <property type="entry name" value="SLATT_2"/>
</dbReference>
<gene>
    <name evidence="4" type="ordered locus">CAP2UW1_2765</name>
</gene>
<feature type="transmembrane region" description="Helical" evidence="2">
    <location>
        <begin position="100"/>
        <end position="119"/>
    </location>
</feature>
<dbReference type="Pfam" id="PF18183">
    <property type="entry name" value="SLATT_2"/>
    <property type="match status" value="1"/>
</dbReference>
<sequence>MSSQPPAPSRDIRPRESVDQTTASGQQSDYEALQALAADLETRAVEAANWYLRNKIWPRRLSRLLRFLAILFGVLGGLAPLVAGTTLFGDGSPALSGANQWGYILIALAAASLVFDRYFGFSSSWMRYMTAQMALQRALEKFQLSWGVWRIRANSTHLGEDQQATAISLLTAFQEQVGDLVDQEFQAWISQFKEQLAELQATINKDKEDRRPGSLVVGIHSDEAISGPAEVYLDNRIVRKTDSGSVLLTALNPGSHLVTVKANGGTLQGSATVSVQSGETSEANIELKAGAALTNANPPAPD</sequence>
<organism evidence="4">
    <name type="scientific">Accumulibacter regalis</name>
    <dbReference type="NCBI Taxonomy" id="522306"/>
    <lineage>
        <taxon>Bacteria</taxon>
        <taxon>Pseudomonadati</taxon>
        <taxon>Pseudomonadota</taxon>
        <taxon>Betaproteobacteria</taxon>
        <taxon>Candidatus Accumulibacter</taxon>
    </lineage>
</organism>
<reference evidence="4" key="1">
    <citation type="submission" date="2009-08" db="EMBL/GenBank/DDBJ databases">
        <authorList>
            <consortium name="US DOE Joint Genome Institute"/>
            <person name="Lucas S."/>
            <person name="Copeland A."/>
            <person name="Lapidus A."/>
            <person name="Glavina del Rio T."/>
            <person name="Dalin E."/>
            <person name="Tice H."/>
            <person name="Bruce D."/>
            <person name="Barry K."/>
            <person name="Pitluck S."/>
            <person name="Lowry S."/>
            <person name="Larimer F."/>
            <person name="Land M."/>
            <person name="Hauser L."/>
            <person name="Kyrpides N."/>
            <person name="Ivanova N."/>
            <person name="McMahon K.D."/>
            <person name="Hugenholtz P."/>
        </authorList>
    </citation>
    <scope>NUCLEOTIDE SEQUENCE</scope>
    <source>
        <strain evidence="4">UW-1</strain>
    </source>
</reference>
<evidence type="ECO:0000259" key="3">
    <source>
        <dbReference type="Pfam" id="PF18183"/>
    </source>
</evidence>
<evidence type="ECO:0000313" key="4">
    <source>
        <dbReference type="EMBL" id="ACV36046.1"/>
    </source>
</evidence>
<dbReference type="OrthoDB" id="5507841at2"/>
<dbReference type="Gene3D" id="2.60.40.1120">
    <property type="entry name" value="Carboxypeptidase-like, regulatory domain"/>
    <property type="match status" value="1"/>
</dbReference>
<evidence type="ECO:0000256" key="1">
    <source>
        <dbReference type="SAM" id="MobiDB-lite"/>
    </source>
</evidence>
<dbReference type="AlphaFoldDB" id="C7RTB3"/>
<dbReference type="KEGG" id="app:CAP2UW1_2765"/>
<dbReference type="eggNOG" id="ENOG50319ER">
    <property type="taxonomic scope" value="Bacteria"/>
</dbReference>
<proteinExistence type="predicted"/>
<feature type="region of interest" description="Disordered" evidence="1">
    <location>
        <begin position="1"/>
        <end position="26"/>
    </location>
</feature>
<dbReference type="EMBL" id="CP001715">
    <property type="protein sequence ID" value="ACV36046.1"/>
    <property type="molecule type" value="Genomic_DNA"/>
</dbReference>
<evidence type="ECO:0000256" key="2">
    <source>
        <dbReference type="SAM" id="Phobius"/>
    </source>
</evidence>
<accession>C7RTB3</accession>
<dbReference type="HOGENOM" id="CLU_920168_0_0_4"/>
<keyword evidence="2" id="KW-0812">Transmembrane</keyword>
<protein>
    <recommendedName>
        <fullName evidence="3">SMODS and SLOG-associating 2TM effector domain-containing protein</fullName>
    </recommendedName>
</protein>
<keyword evidence="2" id="KW-0472">Membrane</keyword>
<feature type="transmembrane region" description="Helical" evidence="2">
    <location>
        <begin position="64"/>
        <end position="88"/>
    </location>
</feature>
<keyword evidence="2" id="KW-1133">Transmembrane helix</keyword>
<dbReference type="NCBIfam" id="NF033633">
    <property type="entry name" value="SLATT_2"/>
    <property type="match status" value="1"/>
</dbReference>
<reference evidence="4" key="2">
    <citation type="submission" date="2009-09" db="EMBL/GenBank/DDBJ databases">
        <title>Complete sequence of chromosome of Candidatus Accumulibacter phosphatis clade IIA str. UW-1.</title>
        <authorList>
            <consortium name="US DOE Joint Genome Institute"/>
            <person name="Martin H.G."/>
            <person name="Ivanova N."/>
            <person name="Kunin V."/>
            <person name="Warnecke F."/>
            <person name="Barry K."/>
            <person name="He S."/>
            <person name="Salamov A."/>
            <person name="Szeto E."/>
            <person name="Dalin E."/>
            <person name="Pangilinan J.L."/>
            <person name="Lapidus A."/>
            <person name="Lowry S."/>
            <person name="Kyrpides N.C."/>
            <person name="McMahon K.D."/>
            <person name="Hugenholtz P."/>
        </authorList>
    </citation>
    <scope>NUCLEOTIDE SEQUENCE [LARGE SCALE GENOMIC DNA]</scope>
    <source>
        <strain evidence="4">UW-1</strain>
    </source>
</reference>
<name>C7RTB3_ACCRE</name>
<dbReference type="NCBIfam" id="NF033634">
    <property type="entry name" value="SLATT_1"/>
    <property type="match status" value="1"/>
</dbReference>